<dbReference type="InterPro" id="IPR027267">
    <property type="entry name" value="AH/BAR_dom_sf"/>
</dbReference>
<keyword evidence="1" id="KW-0175">Coiled coil</keyword>
<reference evidence="3" key="1">
    <citation type="journal article" date="2020" name="Microb. Genom.">
        <title>Genetic diversity of clinical and environmental Mucorales isolates obtained from an investigation of mucormycosis cases among solid organ transplant recipients.</title>
        <authorList>
            <person name="Nguyen M.H."/>
            <person name="Kaul D."/>
            <person name="Muto C."/>
            <person name="Cheng S.J."/>
            <person name="Richter R.A."/>
            <person name="Bruno V.M."/>
            <person name="Liu G."/>
            <person name="Beyhan S."/>
            <person name="Sundermann A.J."/>
            <person name="Mounaud S."/>
            <person name="Pasculle A.W."/>
            <person name="Nierman W.C."/>
            <person name="Driscoll E."/>
            <person name="Cumbie R."/>
            <person name="Clancy C.J."/>
            <person name="Dupont C.L."/>
        </authorList>
    </citation>
    <scope>NUCLEOTIDE SEQUENCE</scope>
    <source>
        <strain evidence="3">GL11</strain>
    </source>
</reference>
<dbReference type="GO" id="GO:0005886">
    <property type="term" value="C:plasma membrane"/>
    <property type="evidence" value="ECO:0007669"/>
    <property type="project" value="TreeGrafter"/>
</dbReference>
<evidence type="ECO:0000313" key="4">
    <source>
        <dbReference type="Proteomes" id="UP000716291"/>
    </source>
</evidence>
<feature type="compositionally biased region" description="Basic and acidic residues" evidence="2">
    <location>
        <begin position="484"/>
        <end position="504"/>
    </location>
</feature>
<evidence type="ECO:0000313" key="3">
    <source>
        <dbReference type="EMBL" id="KAG1304521.1"/>
    </source>
</evidence>
<dbReference type="PANTHER" id="PTHR31962">
    <property type="entry name" value="SPHINGOLIPID LONG CHAIN BASE-RESPONSIVE PROTEIN PIL1"/>
    <property type="match status" value="1"/>
</dbReference>
<gene>
    <name evidence="3" type="ORF">G6F64_009143</name>
</gene>
<evidence type="ECO:0008006" key="5">
    <source>
        <dbReference type="Google" id="ProtNLM"/>
    </source>
</evidence>
<dbReference type="InterPro" id="IPR028245">
    <property type="entry name" value="PIL1/LSP1"/>
</dbReference>
<feature type="compositionally biased region" description="Pro residues" evidence="2">
    <location>
        <begin position="395"/>
        <end position="408"/>
    </location>
</feature>
<feature type="coiled-coil region" evidence="1">
    <location>
        <begin position="115"/>
        <end position="169"/>
    </location>
</feature>
<feature type="region of interest" description="Disordered" evidence="2">
    <location>
        <begin position="472"/>
        <end position="504"/>
    </location>
</feature>
<feature type="compositionally biased region" description="Pro residues" evidence="2">
    <location>
        <begin position="372"/>
        <end position="386"/>
    </location>
</feature>
<proteinExistence type="predicted"/>
<feature type="compositionally biased region" description="Basic and acidic residues" evidence="2">
    <location>
        <begin position="310"/>
        <end position="325"/>
    </location>
</feature>
<dbReference type="Pfam" id="PF13805">
    <property type="entry name" value="Pil1"/>
    <property type="match status" value="1"/>
</dbReference>
<sequence>MNFKDLQYSIGKLKSDVQSQLARNNPMQKQDTKSLSLWIFEERNDLASMRTLAYQRLETNKALKQWVTEPTPGINMQDLEDIVGDKLVRLFDKQVEIEQEFARKYQHYRQAIKSIREREDRLSDVREKKRSLQSRITNLAKTNTRSPKLAEFQKELKSLEQDTHESELDLANFKRFALKEAFYLRLNAMNAYAEKTALLAGFGKYLVDLIEVDAQEYERGPQAAIIVADALNALDYWKPAAEDERPTYADHHAFKGKTPEAPHTPSLEPSAPVEKPVGSAESSSTLAPQLPPRNPAGYSPHEVQQVTGDLKTKEESEIDLSRMDLYDAPPPAYEPPASSPLNADHAPSFYSPYQAHATPPLPPHHLPSEARPYPPSEARPYQPSPYPTHSAPHPSYHPTPSSPYPPTPYQTHSSPRPAHLQASSSFAESPHQASYGELDVDYHRLYQQQATHPSHEHRPYEEFQQRYNRVDAGGFRVPPPLTAEEEKERLARHYAETEKTEEEK</sequence>
<dbReference type="Gene3D" id="1.20.1270.60">
    <property type="entry name" value="Arfaptin homology (AH) domain/BAR domain"/>
    <property type="match status" value="1"/>
</dbReference>
<dbReference type="PANTHER" id="PTHR31962:SF1">
    <property type="entry name" value="SPHINGOLIPID LONG CHAIN BASE-RESPONSIVE PROTEIN PIL1"/>
    <property type="match status" value="1"/>
</dbReference>
<accession>A0A9P6X448</accession>
<name>A0A9P6X448_RHIOR</name>
<evidence type="ECO:0000256" key="1">
    <source>
        <dbReference type="SAM" id="Coils"/>
    </source>
</evidence>
<feature type="region of interest" description="Disordered" evidence="2">
    <location>
        <begin position="252"/>
        <end position="460"/>
    </location>
</feature>
<dbReference type="EMBL" id="JAANQT010001613">
    <property type="protein sequence ID" value="KAG1304521.1"/>
    <property type="molecule type" value="Genomic_DNA"/>
</dbReference>
<keyword evidence="4" id="KW-1185">Reference proteome</keyword>
<dbReference type="GO" id="GO:0008289">
    <property type="term" value="F:lipid binding"/>
    <property type="evidence" value="ECO:0007669"/>
    <property type="project" value="TreeGrafter"/>
</dbReference>
<dbReference type="AlphaFoldDB" id="A0A9P6X448"/>
<organism evidence="3 4">
    <name type="scientific">Rhizopus oryzae</name>
    <name type="common">Mucormycosis agent</name>
    <name type="synonym">Rhizopus arrhizus var. delemar</name>
    <dbReference type="NCBI Taxonomy" id="64495"/>
    <lineage>
        <taxon>Eukaryota</taxon>
        <taxon>Fungi</taxon>
        <taxon>Fungi incertae sedis</taxon>
        <taxon>Mucoromycota</taxon>
        <taxon>Mucoromycotina</taxon>
        <taxon>Mucoromycetes</taxon>
        <taxon>Mucorales</taxon>
        <taxon>Mucorineae</taxon>
        <taxon>Rhizopodaceae</taxon>
        <taxon>Rhizopus</taxon>
    </lineage>
</organism>
<dbReference type="GO" id="GO:0070941">
    <property type="term" value="P:eisosome assembly"/>
    <property type="evidence" value="ECO:0007669"/>
    <property type="project" value="TreeGrafter"/>
</dbReference>
<comment type="caution">
    <text evidence="3">The sequence shown here is derived from an EMBL/GenBank/DDBJ whole genome shotgun (WGS) entry which is preliminary data.</text>
</comment>
<dbReference type="Proteomes" id="UP000716291">
    <property type="component" value="Unassembled WGS sequence"/>
</dbReference>
<evidence type="ECO:0000256" key="2">
    <source>
        <dbReference type="SAM" id="MobiDB-lite"/>
    </source>
</evidence>
<feature type="compositionally biased region" description="Pro residues" evidence="2">
    <location>
        <begin position="328"/>
        <end position="338"/>
    </location>
</feature>
<dbReference type="GO" id="GO:0006897">
    <property type="term" value="P:endocytosis"/>
    <property type="evidence" value="ECO:0007669"/>
    <property type="project" value="TreeGrafter"/>
</dbReference>
<protein>
    <recommendedName>
        <fullName evidence="5">Eisosome component PIL1-domain-containing protein</fullName>
    </recommendedName>
</protein>
<dbReference type="GO" id="GO:0036286">
    <property type="term" value="C:eisosome filament"/>
    <property type="evidence" value="ECO:0007669"/>
    <property type="project" value="TreeGrafter"/>
</dbReference>